<gene>
    <name evidence="2" type="ORF">MSAN_02451500</name>
</gene>
<evidence type="ECO:0000313" key="3">
    <source>
        <dbReference type="Proteomes" id="UP000623467"/>
    </source>
</evidence>
<feature type="transmembrane region" description="Helical" evidence="1">
    <location>
        <begin position="156"/>
        <end position="180"/>
    </location>
</feature>
<organism evidence="2 3">
    <name type="scientific">Mycena sanguinolenta</name>
    <dbReference type="NCBI Taxonomy" id="230812"/>
    <lineage>
        <taxon>Eukaryota</taxon>
        <taxon>Fungi</taxon>
        <taxon>Dikarya</taxon>
        <taxon>Basidiomycota</taxon>
        <taxon>Agaricomycotina</taxon>
        <taxon>Agaricomycetes</taxon>
        <taxon>Agaricomycetidae</taxon>
        <taxon>Agaricales</taxon>
        <taxon>Marasmiineae</taxon>
        <taxon>Mycenaceae</taxon>
        <taxon>Mycena</taxon>
    </lineage>
</organism>
<feature type="transmembrane region" description="Helical" evidence="1">
    <location>
        <begin position="192"/>
        <end position="211"/>
    </location>
</feature>
<name>A0A8H6WXU4_9AGAR</name>
<evidence type="ECO:0000256" key="1">
    <source>
        <dbReference type="SAM" id="Phobius"/>
    </source>
</evidence>
<evidence type="ECO:0000313" key="2">
    <source>
        <dbReference type="EMBL" id="KAF7330662.1"/>
    </source>
</evidence>
<feature type="transmembrane region" description="Helical" evidence="1">
    <location>
        <begin position="41"/>
        <end position="65"/>
    </location>
</feature>
<keyword evidence="1" id="KW-0812">Transmembrane</keyword>
<proteinExistence type="predicted"/>
<keyword evidence="1" id="KW-1133">Transmembrane helix</keyword>
<reference evidence="2" key="1">
    <citation type="submission" date="2020-05" db="EMBL/GenBank/DDBJ databases">
        <title>Mycena genomes resolve the evolution of fungal bioluminescence.</title>
        <authorList>
            <person name="Tsai I.J."/>
        </authorList>
    </citation>
    <scope>NUCLEOTIDE SEQUENCE</scope>
    <source>
        <strain evidence="2">160909Yilan</strain>
    </source>
</reference>
<sequence length="253" mass="27879">MFALATAGTVLVVSTTGISMRMVYLLVQGNTDLPDRLLKIYQSLALVQDIILAINNLVTDLLFLYRCYVIWGSRKIILVLPAMMILATVVGGCVTGLGYYGIVKLNIPIDPRVPFILGGSTNILMMCLTAGRIWYIRREVRSLSTLKPLQQRYNTVVAIILESGILYCLCVIIYVISISINESTWFGTVFNGVAWGLVQLGVNIVPTLILVRVGMGRSTENSTTMPTLSVESQPIFVSKEGEPLARPNEMDGW</sequence>
<keyword evidence="1" id="KW-0472">Membrane</keyword>
<accession>A0A8H6WXU4</accession>
<feature type="transmembrane region" description="Helical" evidence="1">
    <location>
        <begin position="114"/>
        <end position="135"/>
    </location>
</feature>
<protein>
    <submittedName>
        <fullName evidence="2">Uncharacterized protein</fullName>
    </submittedName>
</protein>
<dbReference type="Proteomes" id="UP000623467">
    <property type="component" value="Unassembled WGS sequence"/>
</dbReference>
<dbReference type="EMBL" id="JACAZH010000066">
    <property type="protein sequence ID" value="KAF7330662.1"/>
    <property type="molecule type" value="Genomic_DNA"/>
</dbReference>
<keyword evidence="3" id="KW-1185">Reference proteome</keyword>
<feature type="transmembrane region" description="Helical" evidence="1">
    <location>
        <begin position="77"/>
        <end position="102"/>
    </location>
</feature>
<dbReference type="OrthoDB" id="2907832at2759"/>
<comment type="caution">
    <text evidence="2">The sequence shown here is derived from an EMBL/GenBank/DDBJ whole genome shotgun (WGS) entry which is preliminary data.</text>
</comment>
<dbReference type="AlphaFoldDB" id="A0A8H6WXU4"/>